<dbReference type="AlphaFoldDB" id="A0AAW5K650"/>
<dbReference type="EMBL" id="JANFYT010000033">
    <property type="protein sequence ID" value="MCQ4815331.1"/>
    <property type="molecule type" value="Genomic_DNA"/>
</dbReference>
<evidence type="ECO:0000313" key="10">
    <source>
        <dbReference type="EMBL" id="MCQ4815331.1"/>
    </source>
</evidence>
<evidence type="ECO:0000256" key="5">
    <source>
        <dbReference type="ARBA" id="ARBA00023244"/>
    </source>
</evidence>
<dbReference type="InterPro" id="IPR000860">
    <property type="entry name" value="HemC"/>
</dbReference>
<name>A0AAW5K650_9BACT</name>
<evidence type="ECO:0000256" key="2">
    <source>
        <dbReference type="ARBA" id="ARBA00005638"/>
    </source>
</evidence>
<evidence type="ECO:0000256" key="4">
    <source>
        <dbReference type="ARBA" id="ARBA00022679"/>
    </source>
</evidence>
<comment type="subunit">
    <text evidence="3 7">Monomer.</text>
</comment>
<comment type="similarity">
    <text evidence="2 7">Belongs to the HMBS family.</text>
</comment>
<keyword evidence="4 7" id="KW-0808">Transferase</keyword>
<sequence length="299" mass="31916">MTDKRIIRFGSRRSALALAQTKLVMEAVALADPELEVALVAMDTSGDRNMKPFSEASDKFGIKGLFTQELEEALLSGAIDVAVHSLKDMPMNANPALPLVAYSKREDPRDALVLPEGEREVRGGVIGCSSARRRVQLAALYPGIRIEPVRGNVNTRLRKLGEGEFSALVLAAAGLKRLGLEGCIARYFNTDEMIPAPGQGILACQGRAGEDYYYLDAVRDREAAACAAAERAFSAELGGGCTAPVGAFASLAGEEIEIIGLYADESGKDIRRGSARGAVKESMIIATKLAQELSRGEEL</sequence>
<dbReference type="HAMAP" id="MF_00260">
    <property type="entry name" value="Porphobil_deam"/>
    <property type="match status" value="1"/>
</dbReference>
<dbReference type="PIRSF" id="PIRSF001438">
    <property type="entry name" value="4pyrrol_synth_OHMeBilane_synth"/>
    <property type="match status" value="1"/>
</dbReference>
<dbReference type="PANTHER" id="PTHR11557:SF0">
    <property type="entry name" value="PORPHOBILINOGEN DEAMINASE"/>
    <property type="match status" value="1"/>
</dbReference>
<dbReference type="InterPro" id="IPR022417">
    <property type="entry name" value="Porphobilin_deaminase_N"/>
</dbReference>
<dbReference type="SUPFAM" id="SSF53850">
    <property type="entry name" value="Periplasmic binding protein-like II"/>
    <property type="match status" value="1"/>
</dbReference>
<dbReference type="InterPro" id="IPR022419">
    <property type="entry name" value="Porphobilin_deaminase_cofac_BS"/>
</dbReference>
<gene>
    <name evidence="7 10" type="primary">hemC</name>
    <name evidence="10" type="ORF">NE630_12905</name>
</gene>
<dbReference type="NCBIfam" id="TIGR00212">
    <property type="entry name" value="hemC"/>
    <property type="match status" value="1"/>
</dbReference>
<comment type="function">
    <text evidence="1 7">Tetrapolymerization of the monopyrrole PBG into the hydroxymethylbilane pre-uroporphyrinogen in several discrete steps.</text>
</comment>
<feature type="domain" description="Porphobilinogen deaminase N-terminal" evidence="8">
    <location>
        <begin position="7"/>
        <end position="210"/>
    </location>
</feature>
<evidence type="ECO:0000256" key="7">
    <source>
        <dbReference type="HAMAP-Rule" id="MF_00260"/>
    </source>
</evidence>
<evidence type="ECO:0000313" key="11">
    <source>
        <dbReference type="Proteomes" id="UP001205919"/>
    </source>
</evidence>
<dbReference type="GO" id="GO:0004418">
    <property type="term" value="F:hydroxymethylbilane synthase activity"/>
    <property type="evidence" value="ECO:0007669"/>
    <property type="project" value="UniProtKB-UniRule"/>
</dbReference>
<keyword evidence="11" id="KW-1185">Reference proteome</keyword>
<proteinExistence type="inferred from homology"/>
<comment type="catalytic activity">
    <reaction evidence="6 7">
        <text>4 porphobilinogen + H2O = hydroxymethylbilane + 4 NH4(+)</text>
        <dbReference type="Rhea" id="RHEA:13185"/>
        <dbReference type="ChEBI" id="CHEBI:15377"/>
        <dbReference type="ChEBI" id="CHEBI:28938"/>
        <dbReference type="ChEBI" id="CHEBI:57845"/>
        <dbReference type="ChEBI" id="CHEBI:58126"/>
        <dbReference type="EC" id="2.5.1.61"/>
    </reaction>
</comment>
<dbReference type="PROSITE" id="PS00533">
    <property type="entry name" value="PORPHOBILINOGEN_DEAM"/>
    <property type="match status" value="1"/>
</dbReference>
<evidence type="ECO:0000259" key="9">
    <source>
        <dbReference type="Pfam" id="PF03900"/>
    </source>
</evidence>
<dbReference type="SUPFAM" id="SSF54782">
    <property type="entry name" value="Porphobilinogen deaminase (hydroxymethylbilane synthase), C-terminal domain"/>
    <property type="match status" value="1"/>
</dbReference>
<dbReference type="Gene3D" id="3.40.190.10">
    <property type="entry name" value="Periplasmic binding protein-like II"/>
    <property type="match status" value="2"/>
</dbReference>
<dbReference type="Proteomes" id="UP001205919">
    <property type="component" value="Unassembled WGS sequence"/>
</dbReference>
<dbReference type="InterPro" id="IPR036803">
    <property type="entry name" value="Porphobilinogen_deaminase_C_sf"/>
</dbReference>
<evidence type="ECO:0000256" key="6">
    <source>
        <dbReference type="ARBA" id="ARBA00048169"/>
    </source>
</evidence>
<evidence type="ECO:0000259" key="8">
    <source>
        <dbReference type="Pfam" id="PF01379"/>
    </source>
</evidence>
<dbReference type="RefSeq" id="WP_008709848.1">
    <property type="nucleotide sequence ID" value="NZ_CABKQM010000004.1"/>
</dbReference>
<keyword evidence="5 7" id="KW-0627">Porphyrin biosynthesis</keyword>
<feature type="modified residue" description="S-(dipyrrolylmethanemethyl)cysteine" evidence="7">
    <location>
        <position position="241"/>
    </location>
</feature>
<evidence type="ECO:0000256" key="3">
    <source>
        <dbReference type="ARBA" id="ARBA00011245"/>
    </source>
</evidence>
<comment type="cofactor">
    <cofactor evidence="7">
        <name>dipyrromethane</name>
        <dbReference type="ChEBI" id="CHEBI:60342"/>
    </cofactor>
    <text evidence="7">Binds 1 dipyrromethane group covalently.</text>
</comment>
<dbReference type="Pfam" id="PF03900">
    <property type="entry name" value="Porphobil_deamC"/>
    <property type="match status" value="1"/>
</dbReference>
<dbReference type="GO" id="GO:0005737">
    <property type="term" value="C:cytoplasm"/>
    <property type="evidence" value="ECO:0007669"/>
    <property type="project" value="UniProtKB-UniRule"/>
</dbReference>
<dbReference type="PRINTS" id="PR00151">
    <property type="entry name" value="PORPHBDMNASE"/>
</dbReference>
<dbReference type="Pfam" id="PF01379">
    <property type="entry name" value="Porphobil_deam"/>
    <property type="match status" value="1"/>
</dbReference>
<accession>A0AAW5K650</accession>
<dbReference type="GO" id="GO:0006782">
    <property type="term" value="P:protoporphyrinogen IX biosynthetic process"/>
    <property type="evidence" value="ECO:0007669"/>
    <property type="project" value="UniProtKB-UniRule"/>
</dbReference>
<dbReference type="Gene3D" id="3.30.160.40">
    <property type="entry name" value="Porphobilinogen deaminase, C-terminal domain"/>
    <property type="match status" value="1"/>
</dbReference>
<dbReference type="EC" id="2.5.1.61" evidence="7"/>
<protein>
    <recommendedName>
        <fullName evidence="7">Porphobilinogen deaminase</fullName>
        <shortName evidence="7">PBG</shortName>
        <ecNumber evidence="7">2.5.1.61</ecNumber>
    </recommendedName>
    <alternativeName>
        <fullName evidence="7">Hydroxymethylbilane synthase</fullName>
        <shortName evidence="7">HMBS</shortName>
    </alternativeName>
    <alternativeName>
        <fullName evidence="7">Pre-uroporphyrinogen synthase</fullName>
    </alternativeName>
</protein>
<feature type="domain" description="Porphobilinogen deaminase C-terminal" evidence="9">
    <location>
        <begin position="225"/>
        <end position="293"/>
    </location>
</feature>
<dbReference type="FunFam" id="3.40.190.10:FF:000005">
    <property type="entry name" value="Porphobilinogen deaminase"/>
    <property type="match status" value="1"/>
</dbReference>
<reference evidence="10 11" key="1">
    <citation type="submission" date="2022-06" db="EMBL/GenBank/DDBJ databases">
        <title>Isolation of gut microbiota from human fecal samples.</title>
        <authorList>
            <person name="Pamer E.G."/>
            <person name="Barat B."/>
            <person name="Waligurski E."/>
            <person name="Medina S."/>
            <person name="Paddock L."/>
            <person name="Mostad J."/>
        </authorList>
    </citation>
    <scope>NUCLEOTIDE SEQUENCE [LARGE SCALE GENOMIC DNA]</scope>
    <source>
        <strain evidence="10 11">DFI.9.90</strain>
    </source>
</reference>
<organism evidence="10 11">
    <name type="scientific">Cloacibacillus evryensis</name>
    <dbReference type="NCBI Taxonomy" id="508460"/>
    <lineage>
        <taxon>Bacteria</taxon>
        <taxon>Thermotogati</taxon>
        <taxon>Synergistota</taxon>
        <taxon>Synergistia</taxon>
        <taxon>Synergistales</taxon>
        <taxon>Synergistaceae</taxon>
        <taxon>Cloacibacillus</taxon>
    </lineage>
</organism>
<dbReference type="PANTHER" id="PTHR11557">
    <property type="entry name" value="PORPHOBILINOGEN DEAMINASE"/>
    <property type="match status" value="1"/>
</dbReference>
<comment type="caution">
    <text evidence="10">The sequence shown here is derived from an EMBL/GenBank/DDBJ whole genome shotgun (WGS) entry which is preliminary data.</text>
</comment>
<dbReference type="InterPro" id="IPR022418">
    <property type="entry name" value="Porphobilinogen_deaminase_C"/>
</dbReference>
<comment type="miscellaneous">
    <text evidence="7">The porphobilinogen subunits are added to the dipyrromethane group.</text>
</comment>
<evidence type="ECO:0000256" key="1">
    <source>
        <dbReference type="ARBA" id="ARBA00002869"/>
    </source>
</evidence>